<dbReference type="AlphaFoldDB" id="B7G5H1"/>
<name>B7G5H1_PHATC</name>
<dbReference type="Proteomes" id="UP000000759">
    <property type="component" value="Chromosome 15"/>
</dbReference>
<dbReference type="GO" id="GO:0003700">
    <property type="term" value="F:DNA-binding transcription factor activity"/>
    <property type="evidence" value="ECO:0007669"/>
    <property type="project" value="InterPro"/>
</dbReference>
<organism evidence="8 9">
    <name type="scientific">Phaeodactylum tricornutum (strain CCAP 1055/1)</name>
    <dbReference type="NCBI Taxonomy" id="556484"/>
    <lineage>
        <taxon>Eukaryota</taxon>
        <taxon>Sar</taxon>
        <taxon>Stramenopiles</taxon>
        <taxon>Ochrophyta</taxon>
        <taxon>Bacillariophyta</taxon>
        <taxon>Bacillariophyceae</taxon>
        <taxon>Bacillariophycidae</taxon>
        <taxon>Naviculales</taxon>
        <taxon>Phaeodactylaceae</taxon>
        <taxon>Phaeodactylum</taxon>
    </lineage>
</organism>
<dbReference type="InterPro" id="IPR036390">
    <property type="entry name" value="WH_DNA-bd_sf"/>
</dbReference>
<comment type="similarity">
    <text evidence="4">Belongs to the HSF family.</text>
</comment>
<dbReference type="eggNOG" id="KOG0627">
    <property type="taxonomic scope" value="Eukaryota"/>
</dbReference>
<evidence type="ECO:0000259" key="7">
    <source>
        <dbReference type="SMART" id="SM00415"/>
    </source>
</evidence>
<evidence type="ECO:0000256" key="2">
    <source>
        <dbReference type="ARBA" id="ARBA00023125"/>
    </source>
</evidence>
<dbReference type="GO" id="GO:0043565">
    <property type="term" value="F:sequence-specific DNA binding"/>
    <property type="evidence" value="ECO:0007669"/>
    <property type="project" value="InterPro"/>
</dbReference>
<reference evidence="9" key="2">
    <citation type="submission" date="2008-08" db="EMBL/GenBank/DDBJ databases">
        <authorList>
            <consortium name="Diatom Consortium"/>
            <person name="Grigoriev I."/>
            <person name="Grimwood J."/>
            <person name="Kuo A."/>
            <person name="Otillar R.P."/>
            <person name="Salamov A."/>
            <person name="Detter J.C."/>
            <person name="Lindquist E."/>
            <person name="Shapiro H."/>
            <person name="Lucas S."/>
            <person name="Glavina del Rio T."/>
            <person name="Pitluck S."/>
            <person name="Rokhsar D."/>
            <person name="Bowler C."/>
        </authorList>
    </citation>
    <scope>GENOME REANNOTATION</scope>
    <source>
        <strain evidence="9">CCAP 1055/1</strain>
    </source>
</reference>
<dbReference type="EMBL" id="CM000617">
    <property type="protein sequence ID" value="EEC46313.1"/>
    <property type="molecule type" value="Genomic_DNA"/>
</dbReference>
<dbReference type="GO" id="GO:0005634">
    <property type="term" value="C:nucleus"/>
    <property type="evidence" value="ECO:0007669"/>
    <property type="project" value="UniProtKB-SubCell"/>
</dbReference>
<gene>
    <name evidence="8" type="ORF">PHATRDRAFT_38294</name>
</gene>
<evidence type="ECO:0000256" key="6">
    <source>
        <dbReference type="SAM" id="Phobius"/>
    </source>
</evidence>
<evidence type="ECO:0000256" key="5">
    <source>
        <dbReference type="SAM" id="MobiDB-lite"/>
    </source>
</evidence>
<evidence type="ECO:0000313" key="8">
    <source>
        <dbReference type="EMBL" id="EEC46313.1"/>
    </source>
</evidence>
<feature type="transmembrane region" description="Helical" evidence="6">
    <location>
        <begin position="112"/>
        <end position="134"/>
    </location>
</feature>
<sequence>MTDADKIEDNKSSKKPVTKEKLRSIMEAASALTALGDEESDEGRPGTPPNDDKKEIEGTKTEGKVDAPKSAEKSDMKEEDASKRYLPDHKKPDAAPTFPEKFCPDIFTAMCALFHLGSAVSSTIGLGCFFLLTLHSHPSLYKKLMNLMRYANEQGKGFCVEWLGDGRSFVINDPEKFTRNVVPKFFKQTKFSSFTRKLYRWGFRQVNRGIGPDDPIIFGNEFFQRDNAEIMAKMRSITAATSRKQDQHQMPSYAMKRPFDGPMDENMHKRMMFDHYLQNKANHYMHNPAAMYAGMHGGMHDGESLSLTNALYPNMGMGGGHSQNMMGMHGNNGHGYDLMKGNGMMNQYVPHHQNMQSQQQGQYQNQSSTAEIVNAAISALRYAN</sequence>
<keyword evidence="6" id="KW-0812">Transmembrane</keyword>
<feature type="compositionally biased region" description="Basic and acidic residues" evidence="5">
    <location>
        <begin position="1"/>
        <end position="24"/>
    </location>
</feature>
<dbReference type="Gene3D" id="1.10.10.10">
    <property type="entry name" value="Winged helix-like DNA-binding domain superfamily/Winged helix DNA-binding domain"/>
    <property type="match status" value="1"/>
</dbReference>
<accession>B7G5H1</accession>
<dbReference type="HOGENOM" id="CLU_720543_0_0_1"/>
<keyword evidence="2" id="KW-0238">DNA-binding</keyword>
<evidence type="ECO:0000256" key="3">
    <source>
        <dbReference type="ARBA" id="ARBA00023242"/>
    </source>
</evidence>
<dbReference type="RefSeq" id="XP_002182412.1">
    <property type="nucleotide sequence ID" value="XM_002182376.1"/>
</dbReference>
<proteinExistence type="inferred from homology"/>
<evidence type="ECO:0000256" key="1">
    <source>
        <dbReference type="ARBA" id="ARBA00004123"/>
    </source>
</evidence>
<dbReference type="GeneID" id="7203136"/>
<dbReference type="SUPFAM" id="SSF46785">
    <property type="entry name" value="Winged helix' DNA-binding domain"/>
    <property type="match status" value="1"/>
</dbReference>
<dbReference type="PANTHER" id="PTHR10015:SF206">
    <property type="entry name" value="HSF-TYPE DNA-BINDING DOMAIN-CONTAINING PROTEIN"/>
    <property type="match status" value="1"/>
</dbReference>
<keyword evidence="9" id="KW-1185">Reference proteome</keyword>
<feature type="region of interest" description="Disordered" evidence="5">
    <location>
        <begin position="1"/>
        <end position="92"/>
    </location>
</feature>
<dbReference type="Pfam" id="PF00447">
    <property type="entry name" value="HSF_DNA-bind"/>
    <property type="match status" value="1"/>
</dbReference>
<evidence type="ECO:0000256" key="4">
    <source>
        <dbReference type="RuleBase" id="RU004020"/>
    </source>
</evidence>
<reference evidence="8 9" key="1">
    <citation type="journal article" date="2008" name="Nature">
        <title>The Phaeodactylum genome reveals the evolutionary history of diatom genomes.</title>
        <authorList>
            <person name="Bowler C."/>
            <person name="Allen A.E."/>
            <person name="Badger J.H."/>
            <person name="Grimwood J."/>
            <person name="Jabbari K."/>
            <person name="Kuo A."/>
            <person name="Maheswari U."/>
            <person name="Martens C."/>
            <person name="Maumus F."/>
            <person name="Otillar R.P."/>
            <person name="Rayko E."/>
            <person name="Salamov A."/>
            <person name="Vandepoele K."/>
            <person name="Beszteri B."/>
            <person name="Gruber A."/>
            <person name="Heijde M."/>
            <person name="Katinka M."/>
            <person name="Mock T."/>
            <person name="Valentin K."/>
            <person name="Verret F."/>
            <person name="Berges J.A."/>
            <person name="Brownlee C."/>
            <person name="Cadoret J.P."/>
            <person name="Chiovitti A."/>
            <person name="Choi C.J."/>
            <person name="Coesel S."/>
            <person name="De Martino A."/>
            <person name="Detter J.C."/>
            <person name="Durkin C."/>
            <person name="Falciatore A."/>
            <person name="Fournet J."/>
            <person name="Haruta M."/>
            <person name="Huysman M.J."/>
            <person name="Jenkins B.D."/>
            <person name="Jiroutova K."/>
            <person name="Jorgensen R.E."/>
            <person name="Joubert Y."/>
            <person name="Kaplan A."/>
            <person name="Kroger N."/>
            <person name="Kroth P.G."/>
            <person name="La Roche J."/>
            <person name="Lindquist E."/>
            <person name="Lommer M."/>
            <person name="Martin-Jezequel V."/>
            <person name="Lopez P.J."/>
            <person name="Lucas S."/>
            <person name="Mangogna M."/>
            <person name="McGinnis K."/>
            <person name="Medlin L.K."/>
            <person name="Montsant A."/>
            <person name="Oudot-Le Secq M.P."/>
            <person name="Napoli C."/>
            <person name="Obornik M."/>
            <person name="Parker M.S."/>
            <person name="Petit J.L."/>
            <person name="Porcel B.M."/>
            <person name="Poulsen N."/>
            <person name="Robison M."/>
            <person name="Rychlewski L."/>
            <person name="Rynearson T.A."/>
            <person name="Schmutz J."/>
            <person name="Shapiro H."/>
            <person name="Siaut M."/>
            <person name="Stanley M."/>
            <person name="Sussman M.R."/>
            <person name="Taylor A.R."/>
            <person name="Vardi A."/>
            <person name="von Dassow P."/>
            <person name="Vyverman W."/>
            <person name="Willis A."/>
            <person name="Wyrwicz L.S."/>
            <person name="Rokhsar D.S."/>
            <person name="Weissenbach J."/>
            <person name="Armbrust E.V."/>
            <person name="Green B.R."/>
            <person name="Van de Peer Y."/>
            <person name="Grigoriev I.V."/>
        </authorList>
    </citation>
    <scope>NUCLEOTIDE SEQUENCE [LARGE SCALE GENOMIC DNA]</scope>
    <source>
        <strain evidence="8 9">CCAP 1055/1</strain>
    </source>
</reference>
<dbReference type="KEGG" id="pti:PHATRDRAFT_38294"/>
<keyword evidence="6" id="KW-0472">Membrane</keyword>
<feature type="compositionally biased region" description="Basic and acidic residues" evidence="5">
    <location>
        <begin position="50"/>
        <end position="92"/>
    </location>
</feature>
<protein>
    <recommendedName>
        <fullName evidence="7">HSF-type DNA-binding domain-containing protein</fullName>
    </recommendedName>
</protein>
<dbReference type="PANTHER" id="PTHR10015">
    <property type="entry name" value="HEAT SHOCK TRANSCRIPTION FACTOR"/>
    <property type="match status" value="1"/>
</dbReference>
<dbReference type="PaxDb" id="2850-Phatr38294"/>
<feature type="domain" description="HSF-type DNA-binding" evidence="7">
    <location>
        <begin position="136"/>
        <end position="237"/>
    </location>
</feature>
<keyword evidence="6" id="KW-1133">Transmembrane helix</keyword>
<comment type="subcellular location">
    <subcellularLocation>
        <location evidence="1">Nucleus</location>
    </subcellularLocation>
</comment>
<dbReference type="SMART" id="SM00415">
    <property type="entry name" value="HSF"/>
    <property type="match status" value="1"/>
</dbReference>
<dbReference type="InterPro" id="IPR000232">
    <property type="entry name" value="HSF_DNA-bd"/>
</dbReference>
<dbReference type="InParanoid" id="B7G5H1"/>
<keyword evidence="3" id="KW-0539">Nucleus</keyword>
<dbReference type="InterPro" id="IPR036388">
    <property type="entry name" value="WH-like_DNA-bd_sf"/>
</dbReference>
<dbReference type="OrthoDB" id="47668at2759"/>
<evidence type="ECO:0000313" key="9">
    <source>
        <dbReference type="Proteomes" id="UP000000759"/>
    </source>
</evidence>